<protein>
    <recommendedName>
        <fullName evidence="3">RNA polymerase subunit sigma-70</fullName>
    </recommendedName>
</protein>
<dbReference type="AlphaFoldDB" id="A0AAW3JTJ7"/>
<name>A0AAW3JTJ7_9FIRM</name>
<sequence>MTADEKEKVVELRLKGLGYQAIANEIGTVTKENVRYYCKTHGLAGSAALVTMNYDLHREMPNHCKNCGATLIRNAHSGVKLFCSEKCRRAWWKVNPDKDAQSKKQRYECRCAYCHRTFISFGNPNRKYCGRDCYVKDRFWTDPDEKPSAAEIKRRQQEAEKSEDEVKLILKRIS</sequence>
<evidence type="ECO:0000313" key="1">
    <source>
        <dbReference type="EMBL" id="KQC86198.1"/>
    </source>
</evidence>
<comment type="caution">
    <text evidence="1">The sequence shown here is derived from an EMBL/GenBank/DDBJ whole genome shotgun (WGS) entry which is preliminary data.</text>
</comment>
<evidence type="ECO:0008006" key="3">
    <source>
        <dbReference type="Google" id="ProtNLM"/>
    </source>
</evidence>
<keyword evidence="2" id="KW-1185">Reference proteome</keyword>
<dbReference type="Proteomes" id="UP000050833">
    <property type="component" value="Unassembled WGS sequence"/>
</dbReference>
<evidence type="ECO:0000313" key="2">
    <source>
        <dbReference type="Proteomes" id="UP000050833"/>
    </source>
</evidence>
<dbReference type="EMBL" id="LLKB01000001">
    <property type="protein sequence ID" value="KQC86198.1"/>
    <property type="molecule type" value="Genomic_DNA"/>
</dbReference>
<proteinExistence type="predicted"/>
<organism evidence="1 2">
    <name type="scientific">Butyribacter intestini</name>
    <dbReference type="NCBI Taxonomy" id="1703332"/>
    <lineage>
        <taxon>Bacteria</taxon>
        <taxon>Bacillati</taxon>
        <taxon>Bacillota</taxon>
        <taxon>Clostridia</taxon>
        <taxon>Lachnospirales</taxon>
        <taxon>Lachnospiraceae</taxon>
        <taxon>Butyribacter</taxon>
    </lineage>
</organism>
<dbReference type="RefSeq" id="WP_055941502.1">
    <property type="nucleotide sequence ID" value="NZ_LLKB01000001.1"/>
</dbReference>
<gene>
    <name evidence="1" type="ORF">APZ18_03110</name>
</gene>
<reference evidence="1 2" key="1">
    <citation type="submission" date="2015-10" db="EMBL/GenBank/DDBJ databases">
        <title>Butyribacter intestini gen. nov., sp. nov., a butyric acid-producing bacterium of the family Lachnospiraceae isolated from the human faeces.</title>
        <authorList>
            <person name="Zou Y."/>
            <person name="Xue W."/>
            <person name="Luo G."/>
            <person name="Lv M."/>
        </authorList>
    </citation>
    <scope>NUCLEOTIDE SEQUENCE [LARGE SCALE GENOMIC DNA]</scope>
    <source>
        <strain evidence="1 2">TF01-11</strain>
    </source>
</reference>
<accession>A0AAW3JTJ7</accession>